<dbReference type="Proteomes" id="UP000620124">
    <property type="component" value="Unassembled WGS sequence"/>
</dbReference>
<proteinExistence type="predicted"/>
<reference evidence="4" key="1">
    <citation type="submission" date="2020-05" db="EMBL/GenBank/DDBJ databases">
        <title>Mycena genomes resolve the evolution of fungal bioluminescence.</title>
        <authorList>
            <person name="Tsai I.J."/>
        </authorList>
    </citation>
    <scope>NUCLEOTIDE SEQUENCE</scope>
    <source>
        <strain evidence="4">CCC161011</strain>
    </source>
</reference>
<evidence type="ECO:0000313" key="5">
    <source>
        <dbReference type="Proteomes" id="UP000620124"/>
    </source>
</evidence>
<keyword evidence="2" id="KW-1133">Transmembrane helix</keyword>
<accession>A0A8H7CRN2</accession>
<feature type="chain" id="PRO_5034127195" evidence="3">
    <location>
        <begin position="16"/>
        <end position="655"/>
    </location>
</feature>
<dbReference type="PANTHER" id="PTHR35043">
    <property type="entry name" value="TRANSCRIPTION FACTOR DOMAIN-CONTAINING PROTEIN"/>
    <property type="match status" value="1"/>
</dbReference>
<keyword evidence="2" id="KW-0812">Transmembrane</keyword>
<keyword evidence="5" id="KW-1185">Reference proteome</keyword>
<dbReference type="PANTHER" id="PTHR35043:SF7">
    <property type="entry name" value="TRANSCRIPTION FACTOR DOMAIN-CONTAINING PROTEIN"/>
    <property type="match status" value="1"/>
</dbReference>
<feature type="transmembrane region" description="Helical" evidence="2">
    <location>
        <begin position="176"/>
        <end position="194"/>
    </location>
</feature>
<dbReference type="OrthoDB" id="9451547at2759"/>
<evidence type="ECO:0000256" key="1">
    <source>
        <dbReference type="SAM" id="MobiDB-lite"/>
    </source>
</evidence>
<feature type="compositionally biased region" description="Polar residues" evidence="1">
    <location>
        <begin position="571"/>
        <end position="582"/>
    </location>
</feature>
<keyword evidence="3" id="KW-0732">Signal</keyword>
<evidence type="ECO:0000256" key="3">
    <source>
        <dbReference type="SAM" id="SignalP"/>
    </source>
</evidence>
<sequence length="655" mass="72138">MLLLIFLVHAFSTNSHPLPGLHLDPRAPTESCDDINNCRKLFDIIWGCLVTIFAATWVSVHPNVPPTQPESARSLLVKAEDDAYRNCCSGSYGRIRSQAIFCCTVVCKGGHNPVTTAKQLRDSPECLHDISAVDVEDIKDKSKGDALSKGVALLQGLWFITQCLARIRQNLPVTKLEVATGAFAVINVFIWILWWNKPLDVQRPILVGSKDISNNKPLDNHGPEENLDTPAGVFLDGIRGAATGYYDTYNSTSYTYTSVPSFWATATDDDNQGKVLYSFLLEVLVGTIFGGIHCAAWNVDFLSTKEMWMWRSFSLTVAAVPVVLVSMVFLGARVAYAMNLDEDQAVLAVLIHLSDHRSYYVARQLAVTQLIDSLLAPIRLTTPPSRLPTVVSSASRRVLFNGRAVYSCSPLPWSWQHDYEQRFGASTSASASTPTLILFNATRAASMLSAPIRRLYLCLCFHHPTASVVCAAPYNAIDGLPFQLLFEVLEFSDGLSPIPRLRFLYHHLLLLRFSAASVTGNRCRRIRLHHATTALMLPLSLPKWMDPSEDGDDVESQSEASPFTAFPPSSRCVSSKANSSPRAYSKPGNDLSFVNICLHATSLTLRLYTSPSTEAVVAPRLFSLTHISPPALFVEDVNTMDMGHPNTTGDEEEVA</sequence>
<name>A0A8H7CRN2_9AGAR</name>
<comment type="caution">
    <text evidence="4">The sequence shown here is derived from an EMBL/GenBank/DDBJ whole genome shotgun (WGS) entry which is preliminary data.</text>
</comment>
<dbReference type="AlphaFoldDB" id="A0A8H7CRN2"/>
<evidence type="ECO:0000256" key="2">
    <source>
        <dbReference type="SAM" id="Phobius"/>
    </source>
</evidence>
<feature type="transmembrane region" description="Helical" evidence="2">
    <location>
        <begin position="275"/>
        <end position="296"/>
    </location>
</feature>
<gene>
    <name evidence="4" type="ORF">MVEN_01593400</name>
</gene>
<keyword evidence="2" id="KW-0472">Membrane</keyword>
<organism evidence="4 5">
    <name type="scientific">Mycena venus</name>
    <dbReference type="NCBI Taxonomy" id="2733690"/>
    <lineage>
        <taxon>Eukaryota</taxon>
        <taxon>Fungi</taxon>
        <taxon>Dikarya</taxon>
        <taxon>Basidiomycota</taxon>
        <taxon>Agaricomycotina</taxon>
        <taxon>Agaricomycetes</taxon>
        <taxon>Agaricomycetidae</taxon>
        <taxon>Agaricales</taxon>
        <taxon>Marasmiineae</taxon>
        <taxon>Mycenaceae</taxon>
        <taxon>Mycena</taxon>
    </lineage>
</organism>
<feature type="region of interest" description="Disordered" evidence="1">
    <location>
        <begin position="548"/>
        <end position="585"/>
    </location>
</feature>
<protein>
    <submittedName>
        <fullName evidence="4">Uncharacterized protein</fullName>
    </submittedName>
</protein>
<feature type="transmembrane region" description="Helical" evidence="2">
    <location>
        <begin position="308"/>
        <end position="330"/>
    </location>
</feature>
<dbReference type="EMBL" id="JACAZI010000013">
    <property type="protein sequence ID" value="KAF7345732.1"/>
    <property type="molecule type" value="Genomic_DNA"/>
</dbReference>
<feature type="signal peptide" evidence="3">
    <location>
        <begin position="1"/>
        <end position="15"/>
    </location>
</feature>
<evidence type="ECO:0000313" key="4">
    <source>
        <dbReference type="EMBL" id="KAF7345732.1"/>
    </source>
</evidence>